<dbReference type="Pfam" id="PF19660">
    <property type="entry name" value="DUF6163"/>
    <property type="match status" value="1"/>
</dbReference>
<evidence type="ECO:0000256" key="1">
    <source>
        <dbReference type="SAM" id="Phobius"/>
    </source>
</evidence>
<keyword evidence="1" id="KW-0812">Transmembrane</keyword>
<comment type="caution">
    <text evidence="2">The sequence shown here is derived from an EMBL/GenBank/DDBJ whole genome shotgun (WGS) entry which is preliminary data.</text>
</comment>
<keyword evidence="1" id="KW-0472">Membrane</keyword>
<reference evidence="2 3" key="1">
    <citation type="submission" date="2018-05" db="EMBL/GenBank/DDBJ databases">
        <title>Genomic Encyclopedia of Type Strains, Phase IV (KMG-IV): sequencing the most valuable type-strain genomes for metagenomic binning, comparative biology and taxonomic classification.</title>
        <authorList>
            <person name="Goeker M."/>
        </authorList>
    </citation>
    <scope>NUCLEOTIDE SEQUENCE [LARGE SCALE GENOMIC DNA]</scope>
    <source>
        <strain evidence="2 3">DSM 16791</strain>
    </source>
</reference>
<evidence type="ECO:0000313" key="2">
    <source>
        <dbReference type="EMBL" id="PWW03416.1"/>
    </source>
</evidence>
<organism evidence="2 3">
    <name type="scientific">Hoeflea marina</name>
    <dbReference type="NCBI Taxonomy" id="274592"/>
    <lineage>
        <taxon>Bacteria</taxon>
        <taxon>Pseudomonadati</taxon>
        <taxon>Pseudomonadota</taxon>
        <taxon>Alphaproteobacteria</taxon>
        <taxon>Hyphomicrobiales</taxon>
        <taxon>Rhizobiaceae</taxon>
        <taxon>Hoeflea</taxon>
    </lineage>
</organism>
<name>A0A317PT50_9HYPH</name>
<dbReference type="RefSeq" id="WP_245415137.1">
    <property type="nucleotide sequence ID" value="NZ_QGTR01000001.1"/>
</dbReference>
<feature type="transmembrane region" description="Helical" evidence="1">
    <location>
        <begin position="61"/>
        <end position="80"/>
    </location>
</feature>
<proteinExistence type="predicted"/>
<gene>
    <name evidence="2" type="ORF">DFR52_10196</name>
</gene>
<accession>A0A317PT50</accession>
<dbReference type="EMBL" id="QGTR01000001">
    <property type="protein sequence ID" value="PWW03416.1"/>
    <property type="molecule type" value="Genomic_DNA"/>
</dbReference>
<sequence>MAILQVGAIPLRKMGMLDIGFRLFMRLVAVGCVISGLHYWSLLIGYADGGAGRFDLVAVHWQVPSVALAVLMPVAAVGLWMEVSWGAVIWVVAAGAEVLMHGWLTGWYGERQMLVGMHLTVALTYAALRLARAIRDRGRTTAVTTDSL</sequence>
<protein>
    <submittedName>
        <fullName evidence="2">Uncharacterized protein</fullName>
    </submittedName>
</protein>
<feature type="transmembrane region" description="Helical" evidence="1">
    <location>
        <begin position="21"/>
        <end position="41"/>
    </location>
</feature>
<keyword evidence="1" id="KW-1133">Transmembrane helix</keyword>
<feature type="transmembrane region" description="Helical" evidence="1">
    <location>
        <begin position="87"/>
        <end position="108"/>
    </location>
</feature>
<evidence type="ECO:0000313" key="3">
    <source>
        <dbReference type="Proteomes" id="UP000246352"/>
    </source>
</evidence>
<dbReference type="Proteomes" id="UP000246352">
    <property type="component" value="Unassembled WGS sequence"/>
</dbReference>
<dbReference type="InterPro" id="IPR046161">
    <property type="entry name" value="DUF6163"/>
</dbReference>
<keyword evidence="3" id="KW-1185">Reference proteome</keyword>
<feature type="transmembrane region" description="Helical" evidence="1">
    <location>
        <begin position="114"/>
        <end position="131"/>
    </location>
</feature>
<dbReference type="AlphaFoldDB" id="A0A317PT50"/>